<reference evidence="1" key="1">
    <citation type="submission" date="2021-11" db="EMBL/GenBank/DDBJ databases">
        <title>Description of novel Chryseobacterium species.</title>
        <authorList>
            <person name="Saticioglu I.B."/>
            <person name="Ay H."/>
            <person name="Altun S."/>
            <person name="Duman M."/>
        </authorList>
    </citation>
    <scope>NUCLEOTIDE SEQUENCE</scope>
    <source>
        <strain evidence="1">C-17</strain>
    </source>
</reference>
<dbReference type="EMBL" id="JAJNAY010000001">
    <property type="protein sequence ID" value="MCD1118103.1"/>
    <property type="molecule type" value="Genomic_DNA"/>
</dbReference>
<accession>A0A9Q3V5F4</accession>
<protein>
    <submittedName>
        <fullName evidence="1">Mobilization protein</fullName>
    </submittedName>
</protein>
<dbReference type="Pfam" id="PF21983">
    <property type="entry name" value="NikA-like"/>
    <property type="match status" value="1"/>
</dbReference>
<organism evidence="1 2">
    <name type="scientific">Chryseobacterium turcicum</name>
    <dbReference type="NCBI Taxonomy" id="2898076"/>
    <lineage>
        <taxon>Bacteria</taxon>
        <taxon>Pseudomonadati</taxon>
        <taxon>Bacteroidota</taxon>
        <taxon>Flavobacteriia</taxon>
        <taxon>Flavobacteriales</taxon>
        <taxon>Weeksellaceae</taxon>
        <taxon>Chryseobacterium group</taxon>
        <taxon>Chryseobacterium</taxon>
    </lineage>
</organism>
<comment type="caution">
    <text evidence="1">The sequence shown here is derived from an EMBL/GenBank/DDBJ whole genome shotgun (WGS) entry which is preliminary data.</text>
</comment>
<evidence type="ECO:0000313" key="1">
    <source>
        <dbReference type="EMBL" id="MCD1118103.1"/>
    </source>
</evidence>
<dbReference type="RefSeq" id="WP_230670400.1">
    <property type="nucleotide sequence ID" value="NZ_JAJNAY010000001.1"/>
</dbReference>
<gene>
    <name evidence="1" type="ORF">LO744_14670</name>
</gene>
<dbReference type="InterPro" id="IPR053842">
    <property type="entry name" value="NikA-like"/>
</dbReference>
<name>A0A9Q3V5F4_9FLAO</name>
<proteinExistence type="predicted"/>
<keyword evidence="2" id="KW-1185">Reference proteome</keyword>
<evidence type="ECO:0000313" key="2">
    <source>
        <dbReference type="Proteomes" id="UP001108025"/>
    </source>
</evidence>
<sequence>MKNEFIKIRVSRIEKKVIEKKSNKAGLSVSEFIRRLAFEKELKSRLSEEEIECYKSLSKYADNFRRISNLFNLGDVTGMKQETMEAGRLIREHLKKFQ</sequence>
<dbReference type="AlphaFoldDB" id="A0A9Q3V5F4"/>
<dbReference type="Proteomes" id="UP001108025">
    <property type="component" value="Unassembled WGS sequence"/>
</dbReference>